<dbReference type="PANTHER" id="PTHR32089:SF112">
    <property type="entry name" value="LYSOZYME-LIKE PROTEIN-RELATED"/>
    <property type="match status" value="1"/>
</dbReference>
<feature type="domain" description="T-SNARE coiled-coil homology" evidence="7">
    <location>
        <begin position="353"/>
        <end position="415"/>
    </location>
</feature>
<comment type="subcellular location">
    <subcellularLocation>
        <location evidence="1">Cell inner membrane</location>
        <topology evidence="1">Multi-pass membrane protein</topology>
    </subcellularLocation>
</comment>
<dbReference type="Pfam" id="PF00015">
    <property type="entry name" value="MCPsignal"/>
    <property type="match status" value="1"/>
</dbReference>
<dbReference type="PROSITE" id="PS50192">
    <property type="entry name" value="T_SNARE"/>
    <property type="match status" value="1"/>
</dbReference>
<keyword evidence="5" id="KW-0472">Membrane</keyword>
<dbReference type="STRING" id="1246637.MTBBW1_760016"/>
<evidence type="ECO:0000256" key="5">
    <source>
        <dbReference type="SAM" id="Phobius"/>
    </source>
</evidence>
<accession>A0A1W1HJK6</accession>
<proteinExistence type="predicted"/>
<keyword evidence="5" id="KW-1133">Transmembrane helix</keyword>
<dbReference type="InterPro" id="IPR000727">
    <property type="entry name" value="T_SNARE_dom"/>
</dbReference>
<keyword evidence="5" id="KW-0812">Transmembrane</keyword>
<dbReference type="OrthoDB" id="6433966at2"/>
<gene>
    <name evidence="8" type="ORF">MTBBW1_760016</name>
</gene>
<dbReference type="RefSeq" id="WP_080802465.1">
    <property type="nucleotide sequence ID" value="NZ_LT828543.1"/>
</dbReference>
<evidence type="ECO:0000313" key="8">
    <source>
        <dbReference type="EMBL" id="SLM32552.1"/>
    </source>
</evidence>
<dbReference type="InterPro" id="IPR004089">
    <property type="entry name" value="MCPsignal_dom"/>
</dbReference>
<keyword evidence="9" id="KW-1185">Reference proteome</keyword>
<evidence type="ECO:0008006" key="10">
    <source>
        <dbReference type="Google" id="ProtNLM"/>
    </source>
</evidence>
<dbReference type="Proteomes" id="UP000191931">
    <property type="component" value="Unassembled WGS sequence"/>
</dbReference>
<dbReference type="PANTHER" id="PTHR32089">
    <property type="entry name" value="METHYL-ACCEPTING CHEMOTAXIS PROTEIN MCPB"/>
    <property type="match status" value="1"/>
</dbReference>
<dbReference type="SUPFAM" id="SSF58104">
    <property type="entry name" value="Methyl-accepting chemotaxis protein (MCP) signaling domain"/>
    <property type="match status" value="1"/>
</dbReference>
<sequence>MTLKNTLYILLFSFFAVMIFEVTTVIPAFSFLKDAFLSRIVILFILSLLLFALFYFVSSGKKTLREYSTLDNINTGIFVINPSGEILFYNNHFVSIFNKICNWLPIKKIEQITAYNYFDFYLNPDKQKALFLNNPSFPVNSVLDIGSEIISSYAVPLYQNNPLDRRILVTWELITRERNQKRWEKVVEEQIENTSGELTMASGALMASSVKVQEIAQDTSKQAQNVASFSREVTDLILKLGDAITLSSSKNLVIAENVKNSRKISETALTESRSTRKLITDLSQMASNISKTTQTIQEIMAQTHILALNANVEAARAGEAGKGFAVIAKEVGNLAKQTASMSEAITEIVDQILQKIPMSVSSIETVESVVREMNSITLSIHDLMEEQTRMMVSMNDHMNEANDNSEQITRRMDEVVSYSYNTLEQIEKSRNAGRNIESIAELFNLIVSRFGEERIVTPNDIYHMLIIIEQLVDAWIEREFSELAAMKTEFAVESFDGKKPANVLKITIENYHLFLLLNKLPEEHIPFPKGTVTPTQTYNFLCQMMESVETVLEKKGYKNIKQLKIARPVTGKTPNDAYGIAHRILKKLKIVSNL</sequence>
<dbReference type="GO" id="GO:0005886">
    <property type="term" value="C:plasma membrane"/>
    <property type="evidence" value="ECO:0007669"/>
    <property type="project" value="UniProtKB-SubCell"/>
</dbReference>
<evidence type="ECO:0000256" key="4">
    <source>
        <dbReference type="PROSITE-ProRule" id="PRU00284"/>
    </source>
</evidence>
<protein>
    <recommendedName>
        <fullName evidence="10">Methyl-accepting transducer domain-containing protein</fullName>
    </recommendedName>
</protein>
<evidence type="ECO:0000259" key="7">
    <source>
        <dbReference type="PROSITE" id="PS50192"/>
    </source>
</evidence>
<evidence type="ECO:0000256" key="1">
    <source>
        <dbReference type="ARBA" id="ARBA00004429"/>
    </source>
</evidence>
<evidence type="ECO:0000259" key="6">
    <source>
        <dbReference type="PROSITE" id="PS50111"/>
    </source>
</evidence>
<dbReference type="SMART" id="SM00283">
    <property type="entry name" value="MA"/>
    <property type="match status" value="1"/>
</dbReference>
<dbReference type="GO" id="GO:0007165">
    <property type="term" value="P:signal transduction"/>
    <property type="evidence" value="ECO:0007669"/>
    <property type="project" value="UniProtKB-KW"/>
</dbReference>
<dbReference type="EMBL" id="FWEV01000321">
    <property type="protein sequence ID" value="SLM32552.1"/>
    <property type="molecule type" value="Genomic_DNA"/>
</dbReference>
<reference evidence="8 9" key="1">
    <citation type="submission" date="2017-03" db="EMBL/GenBank/DDBJ databases">
        <authorList>
            <person name="Afonso C.L."/>
            <person name="Miller P.J."/>
            <person name="Scott M.A."/>
            <person name="Spackman E."/>
            <person name="Goraichik I."/>
            <person name="Dimitrov K.M."/>
            <person name="Suarez D.L."/>
            <person name="Swayne D.E."/>
        </authorList>
    </citation>
    <scope>NUCLEOTIDE SEQUENCE [LARGE SCALE GENOMIC DNA]</scope>
    <source>
        <strain evidence="8">PRJEB14757</strain>
    </source>
</reference>
<feature type="domain" description="Methyl-accepting transducer" evidence="6">
    <location>
        <begin position="194"/>
        <end position="427"/>
    </location>
</feature>
<keyword evidence="2" id="KW-1003">Cell membrane</keyword>
<feature type="transmembrane region" description="Helical" evidence="5">
    <location>
        <begin position="7"/>
        <end position="30"/>
    </location>
</feature>
<dbReference type="Gene3D" id="3.30.450.20">
    <property type="entry name" value="PAS domain"/>
    <property type="match status" value="1"/>
</dbReference>
<name>A0A1W1HJK6_9BACT</name>
<dbReference type="Gene3D" id="1.10.287.950">
    <property type="entry name" value="Methyl-accepting chemotaxis protein"/>
    <property type="match status" value="1"/>
</dbReference>
<organism evidence="8 9">
    <name type="scientific">Desulfamplus magnetovallimortis</name>
    <dbReference type="NCBI Taxonomy" id="1246637"/>
    <lineage>
        <taxon>Bacteria</taxon>
        <taxon>Pseudomonadati</taxon>
        <taxon>Thermodesulfobacteriota</taxon>
        <taxon>Desulfobacteria</taxon>
        <taxon>Desulfobacterales</taxon>
        <taxon>Desulfobacteraceae</taxon>
        <taxon>Desulfamplus</taxon>
    </lineage>
</organism>
<evidence type="ECO:0000256" key="3">
    <source>
        <dbReference type="ARBA" id="ARBA00023224"/>
    </source>
</evidence>
<keyword evidence="3 4" id="KW-0807">Transducer</keyword>
<evidence type="ECO:0000313" key="9">
    <source>
        <dbReference type="Proteomes" id="UP000191931"/>
    </source>
</evidence>
<dbReference type="PROSITE" id="PS50111">
    <property type="entry name" value="CHEMOTAXIS_TRANSDUC_2"/>
    <property type="match status" value="1"/>
</dbReference>
<dbReference type="AlphaFoldDB" id="A0A1W1HJK6"/>
<keyword evidence="2" id="KW-0997">Cell inner membrane</keyword>
<feature type="transmembrane region" description="Helical" evidence="5">
    <location>
        <begin position="36"/>
        <end position="57"/>
    </location>
</feature>
<evidence type="ECO:0000256" key="2">
    <source>
        <dbReference type="ARBA" id="ARBA00022519"/>
    </source>
</evidence>